<evidence type="ECO:0000313" key="3">
    <source>
        <dbReference type="Proteomes" id="UP000475325"/>
    </source>
</evidence>
<organism evidence="2 3">
    <name type="scientific">Orbilia oligospora</name>
    <name type="common">Nematode-trapping fungus</name>
    <name type="synonym">Arthrobotrys oligospora</name>
    <dbReference type="NCBI Taxonomy" id="2813651"/>
    <lineage>
        <taxon>Eukaryota</taxon>
        <taxon>Fungi</taxon>
        <taxon>Dikarya</taxon>
        <taxon>Ascomycota</taxon>
        <taxon>Pezizomycotina</taxon>
        <taxon>Orbiliomycetes</taxon>
        <taxon>Orbiliales</taxon>
        <taxon>Orbiliaceae</taxon>
        <taxon>Orbilia</taxon>
    </lineage>
</organism>
<name>A0A7C8NH01_ORBOL</name>
<sequence length="114" mass="13210">MAGNQVEKVSLAPSFMHKQKSTFNQYDLVKRRGVWYVVGTKSMRVRSLIMIWNLQGCLEPTITVFFGFGSGKNNNERKKEEKRKEKEAKEKLGWDGVHFVVEEDTNRCIALWIG</sequence>
<proteinExistence type="predicted"/>
<gene>
    <name evidence="2" type="ORF">TWF102_001744</name>
</gene>
<comment type="caution">
    <text evidence="2">The sequence shown here is derived from an EMBL/GenBank/DDBJ whole genome shotgun (WGS) entry which is preliminary data.</text>
</comment>
<dbReference type="EMBL" id="WIQW01000129">
    <property type="protein sequence ID" value="KAF3081176.1"/>
    <property type="molecule type" value="Genomic_DNA"/>
</dbReference>
<protein>
    <submittedName>
        <fullName evidence="2">Uncharacterized protein</fullName>
    </submittedName>
</protein>
<reference evidence="2 3" key="1">
    <citation type="submission" date="2019-06" db="EMBL/GenBank/DDBJ databases">
        <authorList>
            <person name="Palmer J.M."/>
        </authorList>
    </citation>
    <scope>NUCLEOTIDE SEQUENCE [LARGE SCALE GENOMIC DNA]</scope>
    <source>
        <strain evidence="2 3">TWF102</strain>
    </source>
</reference>
<dbReference type="AlphaFoldDB" id="A0A7C8NH01"/>
<accession>A0A7C8NH01</accession>
<evidence type="ECO:0000256" key="1">
    <source>
        <dbReference type="SAM" id="MobiDB-lite"/>
    </source>
</evidence>
<feature type="region of interest" description="Disordered" evidence="1">
    <location>
        <begin position="69"/>
        <end position="89"/>
    </location>
</feature>
<dbReference type="Proteomes" id="UP000475325">
    <property type="component" value="Unassembled WGS sequence"/>
</dbReference>
<evidence type="ECO:0000313" key="2">
    <source>
        <dbReference type="EMBL" id="KAF3081176.1"/>
    </source>
</evidence>
<feature type="compositionally biased region" description="Basic and acidic residues" evidence="1">
    <location>
        <begin position="74"/>
        <end position="89"/>
    </location>
</feature>